<dbReference type="InterPro" id="IPR036390">
    <property type="entry name" value="WH_DNA-bd_sf"/>
</dbReference>
<dbReference type="Pfam" id="PF07729">
    <property type="entry name" value="FCD"/>
    <property type="match status" value="1"/>
</dbReference>
<dbReference type="InterPro" id="IPR000485">
    <property type="entry name" value="AsnC-type_HTH_dom"/>
</dbReference>
<evidence type="ECO:0000256" key="3">
    <source>
        <dbReference type="ARBA" id="ARBA00023163"/>
    </source>
</evidence>
<dbReference type="SMART" id="SM00895">
    <property type="entry name" value="FCD"/>
    <property type="match status" value="1"/>
</dbReference>
<dbReference type="Proteomes" id="UP000593802">
    <property type="component" value="Chromosome"/>
</dbReference>
<dbReference type="InterPro" id="IPR036388">
    <property type="entry name" value="WH-like_DNA-bd_sf"/>
</dbReference>
<sequence>MRQAIMRGEFAPGERLVQEELAEAMGVSRMPIREALRQLEKEGLIMFEPHKGAVVTSVTTEDIEEIYQLRAILEWLAIERSMPNLTEEDKKMLKQLTIDMERAVEDDDIERFVELNDDFHRLLRKGCGWRRTQMILDMLWHGFPPHTPNILPRQIERSLQEHRKMVELIETGDLEGLKRVIQEHILRTGDALKQYLDSVQRDSAT</sequence>
<protein>
    <submittedName>
        <fullName evidence="5">Transcription regulator</fullName>
    </submittedName>
</protein>
<dbReference type="PRINTS" id="PR00033">
    <property type="entry name" value="HTHASNC"/>
</dbReference>
<dbReference type="CDD" id="cd07377">
    <property type="entry name" value="WHTH_GntR"/>
    <property type="match status" value="1"/>
</dbReference>
<keyword evidence="6" id="KW-1185">Reference proteome</keyword>
<organism evidence="5 6">
    <name type="scientific">Effusibacillus dendaii</name>
    <dbReference type="NCBI Taxonomy" id="2743772"/>
    <lineage>
        <taxon>Bacteria</taxon>
        <taxon>Bacillati</taxon>
        <taxon>Bacillota</taxon>
        <taxon>Bacilli</taxon>
        <taxon>Bacillales</taxon>
        <taxon>Alicyclobacillaceae</taxon>
        <taxon>Effusibacillus</taxon>
    </lineage>
</organism>
<dbReference type="InterPro" id="IPR011711">
    <property type="entry name" value="GntR_C"/>
</dbReference>
<dbReference type="PANTHER" id="PTHR43537">
    <property type="entry name" value="TRANSCRIPTIONAL REGULATOR, GNTR FAMILY"/>
    <property type="match status" value="1"/>
</dbReference>
<dbReference type="InterPro" id="IPR000524">
    <property type="entry name" value="Tscrpt_reg_HTH_GntR"/>
</dbReference>
<dbReference type="PRINTS" id="PR00035">
    <property type="entry name" value="HTHGNTR"/>
</dbReference>
<evidence type="ECO:0000313" key="6">
    <source>
        <dbReference type="Proteomes" id="UP000593802"/>
    </source>
</evidence>
<proteinExistence type="predicted"/>
<accession>A0A7I8D8I8</accession>
<dbReference type="EMBL" id="AP023366">
    <property type="protein sequence ID" value="BCJ86395.1"/>
    <property type="molecule type" value="Genomic_DNA"/>
</dbReference>
<dbReference type="Pfam" id="PF00392">
    <property type="entry name" value="GntR"/>
    <property type="match status" value="1"/>
</dbReference>
<evidence type="ECO:0000313" key="5">
    <source>
        <dbReference type="EMBL" id="BCJ86395.1"/>
    </source>
</evidence>
<keyword evidence="1" id="KW-0805">Transcription regulation</keyword>
<dbReference type="Gene3D" id="1.10.10.10">
    <property type="entry name" value="Winged helix-like DNA-binding domain superfamily/Winged helix DNA-binding domain"/>
    <property type="match status" value="1"/>
</dbReference>
<dbReference type="SUPFAM" id="SSF46785">
    <property type="entry name" value="Winged helix' DNA-binding domain"/>
    <property type="match status" value="1"/>
</dbReference>
<dbReference type="PROSITE" id="PS50949">
    <property type="entry name" value="HTH_GNTR"/>
    <property type="match status" value="1"/>
</dbReference>
<evidence type="ECO:0000256" key="2">
    <source>
        <dbReference type="ARBA" id="ARBA00023125"/>
    </source>
</evidence>
<dbReference type="KEGG" id="eff:skT53_13800"/>
<keyword evidence="2" id="KW-0238">DNA-binding</keyword>
<dbReference type="GO" id="GO:0003700">
    <property type="term" value="F:DNA-binding transcription factor activity"/>
    <property type="evidence" value="ECO:0007669"/>
    <property type="project" value="InterPro"/>
</dbReference>
<gene>
    <name evidence="5" type="ORF">skT53_13800</name>
</gene>
<name>A0A7I8D8I8_9BACL</name>
<dbReference type="SUPFAM" id="SSF48008">
    <property type="entry name" value="GntR ligand-binding domain-like"/>
    <property type="match status" value="1"/>
</dbReference>
<feature type="domain" description="HTH gntR-type" evidence="4">
    <location>
        <begin position="1"/>
        <end position="58"/>
    </location>
</feature>
<dbReference type="Gene3D" id="1.20.120.530">
    <property type="entry name" value="GntR ligand-binding domain-like"/>
    <property type="match status" value="1"/>
</dbReference>
<dbReference type="AlphaFoldDB" id="A0A7I8D8I8"/>
<keyword evidence="3" id="KW-0804">Transcription</keyword>
<dbReference type="PANTHER" id="PTHR43537:SF24">
    <property type="entry name" value="GLUCONATE OPERON TRANSCRIPTIONAL REPRESSOR"/>
    <property type="match status" value="1"/>
</dbReference>
<dbReference type="SMART" id="SM00345">
    <property type="entry name" value="HTH_GNTR"/>
    <property type="match status" value="1"/>
</dbReference>
<reference evidence="5 6" key="1">
    <citation type="submission" date="2020-08" db="EMBL/GenBank/DDBJ databases">
        <title>Complete Genome Sequence of Effusibacillus dendaii Strain skT53, Isolated from Farmland soil.</title>
        <authorList>
            <person name="Konishi T."/>
            <person name="Kawasaki H."/>
        </authorList>
    </citation>
    <scope>NUCLEOTIDE SEQUENCE [LARGE SCALE GENOMIC DNA]</scope>
    <source>
        <strain evidence="6">skT53</strain>
    </source>
</reference>
<dbReference type="GO" id="GO:0043565">
    <property type="term" value="F:sequence-specific DNA binding"/>
    <property type="evidence" value="ECO:0007669"/>
    <property type="project" value="InterPro"/>
</dbReference>
<evidence type="ECO:0000256" key="1">
    <source>
        <dbReference type="ARBA" id="ARBA00023015"/>
    </source>
</evidence>
<evidence type="ECO:0000259" key="4">
    <source>
        <dbReference type="PROSITE" id="PS50949"/>
    </source>
</evidence>
<dbReference type="InterPro" id="IPR008920">
    <property type="entry name" value="TF_FadR/GntR_C"/>
</dbReference>